<keyword evidence="4" id="KW-1185">Reference proteome</keyword>
<evidence type="ECO:0000256" key="1">
    <source>
        <dbReference type="SAM" id="MobiDB-lite"/>
    </source>
</evidence>
<name>A0A1Y1UE78_9TREE</name>
<gene>
    <name evidence="3" type="ORF">BD324DRAFT_94225</name>
</gene>
<dbReference type="Proteomes" id="UP000193218">
    <property type="component" value="Unassembled WGS sequence"/>
</dbReference>
<dbReference type="InParanoid" id="A0A1Y1UE78"/>
<accession>A0A1Y1UE78</accession>
<dbReference type="InterPro" id="IPR004827">
    <property type="entry name" value="bZIP"/>
</dbReference>
<dbReference type="RefSeq" id="XP_021869575.1">
    <property type="nucleotide sequence ID" value="XM_022019286.1"/>
</dbReference>
<sequence>MTGSSSSINIAPSLNSVPSSIFLPSSSLTTHLTTSLAFEPPISIDPALLLNKAPSGKLLVDVEDCVASDSEDESNMVVHNVPERHQNSDLQYSEDEVDPELGKEHVHPNGEKDIPTKRKTRSAASSLTPERSEKKPARAPTSYVAKLEAEAFKESICDRVKRGRRSRPRRDCSEETYCPSEQEAQIRHPRGATWIRKRGKSSAYLGDDKGTRRSAQNKVAQKRYRDKRRSLAQYNLEAIVRIRTCVSQDFPHRTKPQIMEILREEIRQWFEGVRDLDPRVAESLDMEM</sequence>
<organism evidence="3 4">
    <name type="scientific">Kockovaella imperatae</name>
    <dbReference type="NCBI Taxonomy" id="4999"/>
    <lineage>
        <taxon>Eukaryota</taxon>
        <taxon>Fungi</taxon>
        <taxon>Dikarya</taxon>
        <taxon>Basidiomycota</taxon>
        <taxon>Agaricomycotina</taxon>
        <taxon>Tremellomycetes</taxon>
        <taxon>Tremellales</taxon>
        <taxon>Cuniculitremaceae</taxon>
        <taxon>Kockovaella</taxon>
    </lineage>
</organism>
<feature type="domain" description="BZIP" evidence="2">
    <location>
        <begin position="212"/>
        <end position="227"/>
    </location>
</feature>
<dbReference type="EMBL" id="NBSH01000011">
    <property type="protein sequence ID" value="ORX35385.1"/>
    <property type="molecule type" value="Genomic_DNA"/>
</dbReference>
<feature type="region of interest" description="Disordered" evidence="1">
    <location>
        <begin position="71"/>
        <end position="142"/>
    </location>
</feature>
<feature type="compositionally biased region" description="Basic and acidic residues" evidence="1">
    <location>
        <begin position="100"/>
        <end position="116"/>
    </location>
</feature>
<evidence type="ECO:0000259" key="2">
    <source>
        <dbReference type="PROSITE" id="PS00036"/>
    </source>
</evidence>
<evidence type="ECO:0000313" key="3">
    <source>
        <dbReference type="EMBL" id="ORX35385.1"/>
    </source>
</evidence>
<proteinExistence type="predicted"/>
<dbReference type="PROSITE" id="PS00036">
    <property type="entry name" value="BZIP_BASIC"/>
    <property type="match status" value="1"/>
</dbReference>
<evidence type="ECO:0000313" key="4">
    <source>
        <dbReference type="Proteomes" id="UP000193218"/>
    </source>
</evidence>
<reference evidence="3 4" key="1">
    <citation type="submission" date="2017-03" db="EMBL/GenBank/DDBJ databases">
        <title>Widespread Adenine N6-methylation of Active Genes in Fungi.</title>
        <authorList>
            <consortium name="DOE Joint Genome Institute"/>
            <person name="Mondo S.J."/>
            <person name="Dannebaum R.O."/>
            <person name="Kuo R.C."/>
            <person name="Louie K.B."/>
            <person name="Bewick A.J."/>
            <person name="Labutti K."/>
            <person name="Haridas S."/>
            <person name="Kuo A."/>
            <person name="Salamov A."/>
            <person name="Ahrendt S.R."/>
            <person name="Lau R."/>
            <person name="Bowen B.P."/>
            <person name="Lipzen A."/>
            <person name="Sullivan W."/>
            <person name="Andreopoulos W.B."/>
            <person name="Clum A."/>
            <person name="Lindquist E."/>
            <person name="Daum C."/>
            <person name="Northen T.R."/>
            <person name="Ramamoorthy G."/>
            <person name="Schmitz R.J."/>
            <person name="Gryganskyi A."/>
            <person name="Culley D."/>
            <person name="Magnuson J."/>
            <person name="James T.Y."/>
            <person name="O'Malley M.A."/>
            <person name="Stajich J.E."/>
            <person name="Spatafora J.W."/>
            <person name="Visel A."/>
            <person name="Grigoriev I.V."/>
        </authorList>
    </citation>
    <scope>NUCLEOTIDE SEQUENCE [LARGE SCALE GENOMIC DNA]</scope>
    <source>
        <strain evidence="3 4">NRRL Y-17943</strain>
    </source>
</reference>
<comment type="caution">
    <text evidence="3">The sequence shown here is derived from an EMBL/GenBank/DDBJ whole genome shotgun (WGS) entry which is preliminary data.</text>
</comment>
<feature type="region of interest" description="Disordered" evidence="1">
    <location>
        <begin position="162"/>
        <end position="184"/>
    </location>
</feature>
<protein>
    <recommendedName>
        <fullName evidence="2">BZIP domain-containing protein</fullName>
    </recommendedName>
</protein>
<dbReference type="GeneID" id="33561095"/>
<dbReference type="AlphaFoldDB" id="A0A1Y1UE78"/>
<dbReference type="GO" id="GO:0003700">
    <property type="term" value="F:DNA-binding transcription factor activity"/>
    <property type="evidence" value="ECO:0007669"/>
    <property type="project" value="InterPro"/>
</dbReference>